<comment type="caution">
    <text evidence="2">The sequence shown here is derived from an EMBL/GenBank/DDBJ whole genome shotgun (WGS) entry which is preliminary data.</text>
</comment>
<feature type="domain" description="Solute-binding protein family 3/N-terminal" evidence="1">
    <location>
        <begin position="30"/>
        <end position="240"/>
    </location>
</feature>
<proteinExistence type="predicted"/>
<keyword evidence="3" id="KW-1185">Reference proteome</keyword>
<dbReference type="Gene3D" id="3.40.190.10">
    <property type="entry name" value="Periplasmic binding protein-like II"/>
    <property type="match status" value="2"/>
</dbReference>
<dbReference type="SUPFAM" id="SSF53850">
    <property type="entry name" value="Periplasmic binding protein-like II"/>
    <property type="match status" value="1"/>
</dbReference>
<dbReference type="EMBL" id="JAPWGY010000006">
    <property type="protein sequence ID" value="MCZ4282309.1"/>
    <property type="molecule type" value="Genomic_DNA"/>
</dbReference>
<reference evidence="2" key="1">
    <citation type="submission" date="2022-12" db="EMBL/GenBank/DDBJ databases">
        <title>Bacterial isolates from different developmental stages of Nematostella vectensis.</title>
        <authorList>
            <person name="Fraune S."/>
        </authorList>
    </citation>
    <scope>NUCLEOTIDE SEQUENCE</scope>
    <source>
        <strain evidence="2">G21630-S1</strain>
    </source>
</reference>
<sequence length="245" mass="27690">MQKSGRFFGAVFALLVMGYLSKADARELKFITLETAPWASFEPGSDRPVGAFPEIVRELERRSGHQIQISLRPFARINQDLESGDQDCTIILWSESRASIVEKGAEVYQMPFGVIARKGVSLSSYEDLKPLTISLLRGLKITPEFDNDTSLQKEYDKDYQIGLLKIAHQRLDAIAGAIPTIFYMAKQENYPDLLDNYLVMKRIPIALQCSRKSPNLDVMQELNTVIQTMGEDGTLTRLLNDNSYF</sequence>
<evidence type="ECO:0000313" key="2">
    <source>
        <dbReference type="EMBL" id="MCZ4282309.1"/>
    </source>
</evidence>
<evidence type="ECO:0000259" key="1">
    <source>
        <dbReference type="Pfam" id="PF00497"/>
    </source>
</evidence>
<protein>
    <submittedName>
        <fullName evidence="2">Transporter substrate-binding domain-containing protein</fullName>
    </submittedName>
</protein>
<gene>
    <name evidence="2" type="ORF">O4H49_16100</name>
</gene>
<accession>A0ABT4LMH1</accession>
<dbReference type="InterPro" id="IPR001638">
    <property type="entry name" value="Solute-binding_3/MltF_N"/>
</dbReference>
<dbReference type="RefSeq" id="WP_269424458.1">
    <property type="nucleotide sequence ID" value="NZ_JAPWGY010000006.1"/>
</dbReference>
<evidence type="ECO:0000313" key="3">
    <source>
        <dbReference type="Proteomes" id="UP001069802"/>
    </source>
</evidence>
<dbReference type="Proteomes" id="UP001069802">
    <property type="component" value="Unassembled WGS sequence"/>
</dbReference>
<name>A0ABT4LMH1_9PROT</name>
<organism evidence="2 3">
    <name type="scientific">Kiloniella laminariae</name>
    <dbReference type="NCBI Taxonomy" id="454162"/>
    <lineage>
        <taxon>Bacteria</taxon>
        <taxon>Pseudomonadati</taxon>
        <taxon>Pseudomonadota</taxon>
        <taxon>Alphaproteobacteria</taxon>
        <taxon>Rhodospirillales</taxon>
        <taxon>Kiloniellaceae</taxon>
        <taxon>Kiloniella</taxon>
    </lineage>
</organism>
<dbReference type="Pfam" id="PF00497">
    <property type="entry name" value="SBP_bac_3"/>
    <property type="match status" value="1"/>
</dbReference>